<gene>
    <name evidence="5" type="ORF">EG244_08345</name>
</gene>
<dbReference type="AlphaFoldDB" id="A0A3P3DMT9"/>
<dbReference type="PANTHER" id="PTHR30290:SF64">
    <property type="entry name" value="ABC TRANSPORTER PERIPLASMIC BINDING PROTEIN"/>
    <property type="match status" value="1"/>
</dbReference>
<dbReference type="GO" id="GO:0015833">
    <property type="term" value="P:peptide transport"/>
    <property type="evidence" value="ECO:0007669"/>
    <property type="project" value="TreeGrafter"/>
</dbReference>
<dbReference type="InterPro" id="IPR000914">
    <property type="entry name" value="SBP_5_dom"/>
</dbReference>
<dbReference type="GO" id="GO:0043190">
    <property type="term" value="C:ATP-binding cassette (ABC) transporter complex"/>
    <property type="evidence" value="ECO:0007669"/>
    <property type="project" value="InterPro"/>
</dbReference>
<dbReference type="Proteomes" id="UP000282125">
    <property type="component" value="Unassembled WGS sequence"/>
</dbReference>
<keyword evidence="6" id="KW-1185">Reference proteome</keyword>
<evidence type="ECO:0000256" key="3">
    <source>
        <dbReference type="ARBA" id="ARBA00022729"/>
    </source>
</evidence>
<dbReference type="Gene3D" id="3.10.105.10">
    <property type="entry name" value="Dipeptide-binding Protein, Domain 3"/>
    <property type="match status" value="1"/>
</dbReference>
<organism evidence="5 6">
    <name type="scientific">Falsigemmobacter faecalis</name>
    <dbReference type="NCBI Taxonomy" id="2488730"/>
    <lineage>
        <taxon>Bacteria</taxon>
        <taxon>Pseudomonadati</taxon>
        <taxon>Pseudomonadota</taxon>
        <taxon>Alphaproteobacteria</taxon>
        <taxon>Rhodobacterales</taxon>
        <taxon>Paracoccaceae</taxon>
        <taxon>Falsigemmobacter</taxon>
    </lineage>
</organism>
<dbReference type="PIRSF" id="PIRSF002741">
    <property type="entry name" value="MppA"/>
    <property type="match status" value="1"/>
</dbReference>
<dbReference type="Pfam" id="PF00496">
    <property type="entry name" value="SBP_bac_5"/>
    <property type="match status" value="1"/>
</dbReference>
<dbReference type="RefSeq" id="WP_124964548.1">
    <property type="nucleotide sequence ID" value="NZ_RRAZ01000010.1"/>
</dbReference>
<dbReference type="GO" id="GO:0030288">
    <property type="term" value="C:outer membrane-bounded periplasmic space"/>
    <property type="evidence" value="ECO:0007669"/>
    <property type="project" value="TreeGrafter"/>
</dbReference>
<proteinExistence type="inferred from homology"/>
<protein>
    <submittedName>
        <fullName evidence="5">ABC transporter substrate-binding protein</fullName>
    </submittedName>
</protein>
<accession>A0A3P3DMT9</accession>
<comment type="subcellular location">
    <subcellularLocation>
        <location evidence="1">Periplasm</location>
    </subcellularLocation>
</comment>
<sequence length="618" mass="68233">MGIFRRGSLVLAGLLLSTLPLRAEVLVGHGISTFGDLKYPADFTHLDYVNPEAPKGGEISIWAFGGFDSMNPYSVKGRAGALSSVFYESLLTGVADETGAEYCLLCESLEYPPGRDWVIFNLREAAVFSDGTPLTAEDVAFSYDLFLTKGLTDFRTVLAQQVEGVEVLGPHRVKFTFKAGFPTRDLPQTVGGLPVLSKAQYEAAGGDLEEGSTKPFLGSGPYVLDRMEMGKTLTYKRNPDYWGADLPINIGRSNFDRIRIEYYADYNAAFEGFKAGNYTFRDEASSITWATGYDFPAVTSGAVKKVEIPSGTKASGQGFLLNLRRGKFQDPRVRQAVGLMFNFEWSNETLFYGLYERVNSVWENSVLEATGTPSPQEVEVLKPLVDEGLLPAGILTDEAVMAPVSGARQLDRGNLRQASALLEEAGWVAGADGIRRNAKGEVLKLDILNDSQTFDRVILPFVENLRRAGIDASMTRIDNAQLEARQRPPSYDFDMVVGNARASLIPGAELKQFFGSETADVSAFNLMGLKSKAADRLIDLVIAATTREEMETRTRALDRVLRREYFWVPQWFKANHTVAYYDVFGHPEVLPPFSRGELDFWWYDAEKAAAVKAAGALR</sequence>
<dbReference type="SUPFAM" id="SSF53850">
    <property type="entry name" value="Periplasmic binding protein-like II"/>
    <property type="match status" value="1"/>
</dbReference>
<comment type="similarity">
    <text evidence="2">Belongs to the bacterial solute-binding protein 5 family.</text>
</comment>
<dbReference type="OrthoDB" id="9803988at2"/>
<dbReference type="InterPro" id="IPR039424">
    <property type="entry name" value="SBP_5"/>
</dbReference>
<feature type="domain" description="Solute-binding protein family 5" evidence="4">
    <location>
        <begin position="105"/>
        <end position="506"/>
    </location>
</feature>
<dbReference type="InterPro" id="IPR030678">
    <property type="entry name" value="Peptide/Ni-bd"/>
</dbReference>
<dbReference type="GO" id="GO:0042884">
    <property type="term" value="P:microcin transport"/>
    <property type="evidence" value="ECO:0007669"/>
    <property type="project" value="TreeGrafter"/>
</dbReference>
<comment type="caution">
    <text evidence="5">The sequence shown here is derived from an EMBL/GenBank/DDBJ whole genome shotgun (WGS) entry which is preliminary data.</text>
</comment>
<keyword evidence="3" id="KW-0732">Signal</keyword>
<reference evidence="5 6" key="1">
    <citation type="submission" date="2018-11" db="EMBL/GenBank/DDBJ databases">
        <title>Gemmobacter sp. nov., YIM 102744-1 draft genome.</title>
        <authorList>
            <person name="Li G."/>
            <person name="Jiang Y."/>
        </authorList>
    </citation>
    <scope>NUCLEOTIDE SEQUENCE [LARGE SCALE GENOMIC DNA]</scope>
    <source>
        <strain evidence="5 6">YIM 102744-1</strain>
    </source>
</reference>
<evidence type="ECO:0000259" key="4">
    <source>
        <dbReference type="Pfam" id="PF00496"/>
    </source>
</evidence>
<dbReference type="EMBL" id="RRAZ01000010">
    <property type="protein sequence ID" value="RRH75485.1"/>
    <property type="molecule type" value="Genomic_DNA"/>
</dbReference>
<name>A0A3P3DMT9_9RHOB</name>
<dbReference type="CDD" id="cd08497">
    <property type="entry name" value="MbnE-like"/>
    <property type="match status" value="1"/>
</dbReference>
<evidence type="ECO:0000313" key="6">
    <source>
        <dbReference type="Proteomes" id="UP000282125"/>
    </source>
</evidence>
<dbReference type="PANTHER" id="PTHR30290">
    <property type="entry name" value="PERIPLASMIC BINDING COMPONENT OF ABC TRANSPORTER"/>
    <property type="match status" value="1"/>
</dbReference>
<dbReference type="Gene3D" id="3.40.190.10">
    <property type="entry name" value="Periplasmic binding protein-like II"/>
    <property type="match status" value="1"/>
</dbReference>
<dbReference type="GO" id="GO:1904680">
    <property type="term" value="F:peptide transmembrane transporter activity"/>
    <property type="evidence" value="ECO:0007669"/>
    <property type="project" value="TreeGrafter"/>
</dbReference>
<evidence type="ECO:0000256" key="2">
    <source>
        <dbReference type="ARBA" id="ARBA00005695"/>
    </source>
</evidence>
<evidence type="ECO:0000313" key="5">
    <source>
        <dbReference type="EMBL" id="RRH75485.1"/>
    </source>
</evidence>
<evidence type="ECO:0000256" key="1">
    <source>
        <dbReference type="ARBA" id="ARBA00004418"/>
    </source>
</evidence>